<dbReference type="EMBL" id="SOZI01000132">
    <property type="protein sequence ID" value="TNY18563.1"/>
    <property type="molecule type" value="Genomic_DNA"/>
</dbReference>
<dbReference type="GO" id="GO:0005744">
    <property type="term" value="C:TIM23 mitochondrial import inner membrane translocase complex"/>
    <property type="evidence" value="ECO:0007669"/>
    <property type="project" value="TreeGrafter"/>
</dbReference>
<evidence type="ECO:0000256" key="1">
    <source>
        <dbReference type="ARBA" id="ARBA00004141"/>
    </source>
</evidence>
<evidence type="ECO:0000256" key="2">
    <source>
        <dbReference type="ARBA" id="ARBA00022692"/>
    </source>
</evidence>
<dbReference type="Pfam" id="PF02466">
    <property type="entry name" value="Tim17"/>
    <property type="match status" value="1"/>
</dbReference>
<dbReference type="STRING" id="5288.A0A5C5FP27"/>
<dbReference type="PANTHER" id="PTHR15371:SF0">
    <property type="entry name" value="SD19278P"/>
    <property type="match status" value="1"/>
</dbReference>
<dbReference type="GO" id="GO:0008320">
    <property type="term" value="F:protein transmembrane transporter activity"/>
    <property type="evidence" value="ECO:0007669"/>
    <property type="project" value="TreeGrafter"/>
</dbReference>
<comment type="caution">
    <text evidence="5">The sequence shown here is derived from an EMBL/GenBank/DDBJ whole genome shotgun (WGS) entry which is preliminary data.</text>
</comment>
<keyword evidence="4" id="KW-0472">Membrane</keyword>
<dbReference type="GO" id="GO:0030150">
    <property type="term" value="P:protein import into mitochondrial matrix"/>
    <property type="evidence" value="ECO:0007669"/>
    <property type="project" value="TreeGrafter"/>
</dbReference>
<dbReference type="OrthoDB" id="159299at2759"/>
<keyword evidence="3" id="KW-1133">Transmembrane helix</keyword>
<keyword evidence="6" id="KW-1185">Reference proteome</keyword>
<accession>A0A5C5FP27</accession>
<sequence length="275" mass="27626">MASTSPNSDDILAQHRFTAPGASSSPLAQAPTASSILGGAQLDPASLHPLAGLVDNKDLDYLLLEDDKLSAVAGGKTVLPNRGWGDELCYGTGSTYLAGLGLGGAWGFWEGLRRPIAAPRSVSTAAPVAPAAAGAAAPAAPAVGAQATAFAKDAAKQVAEGAKQATGAATTSSSAAATAARISGRLRWNNVLNQVTRRGTAMGNSAGVLALIYNGINSTIDVYRGHHHDVYGSMAAAAATGAIWRSTAGVKPMVITSGILTAAAAGWSWVKVQLL</sequence>
<dbReference type="PANTHER" id="PTHR15371">
    <property type="entry name" value="TIM23"/>
    <property type="match status" value="1"/>
</dbReference>
<organism evidence="5 6">
    <name type="scientific">Rhodotorula diobovata</name>
    <dbReference type="NCBI Taxonomy" id="5288"/>
    <lineage>
        <taxon>Eukaryota</taxon>
        <taxon>Fungi</taxon>
        <taxon>Dikarya</taxon>
        <taxon>Basidiomycota</taxon>
        <taxon>Pucciniomycotina</taxon>
        <taxon>Microbotryomycetes</taxon>
        <taxon>Sporidiobolales</taxon>
        <taxon>Sporidiobolaceae</taxon>
        <taxon>Rhodotorula</taxon>
    </lineage>
</organism>
<dbReference type="InterPro" id="IPR045238">
    <property type="entry name" value="Tim23-like"/>
</dbReference>
<comment type="subcellular location">
    <subcellularLocation>
        <location evidence="1">Membrane</location>
        <topology evidence="1">Multi-pass membrane protein</topology>
    </subcellularLocation>
</comment>
<evidence type="ECO:0000256" key="4">
    <source>
        <dbReference type="ARBA" id="ARBA00023136"/>
    </source>
</evidence>
<keyword evidence="2" id="KW-0812">Transmembrane</keyword>
<name>A0A5C5FP27_9BASI</name>
<evidence type="ECO:0000313" key="6">
    <source>
        <dbReference type="Proteomes" id="UP000311382"/>
    </source>
</evidence>
<dbReference type="Proteomes" id="UP000311382">
    <property type="component" value="Unassembled WGS sequence"/>
</dbReference>
<protein>
    <recommendedName>
        <fullName evidence="7">Mitochondrial import inner membrane translocase subunit TIM23</fullName>
    </recommendedName>
</protein>
<evidence type="ECO:0000313" key="5">
    <source>
        <dbReference type="EMBL" id="TNY18563.1"/>
    </source>
</evidence>
<reference evidence="5 6" key="1">
    <citation type="submission" date="2019-03" db="EMBL/GenBank/DDBJ databases">
        <title>Rhodosporidium diobovatum UCD-FST 08-225 genome sequencing, assembly, and annotation.</title>
        <authorList>
            <person name="Fakankun I.U."/>
            <person name="Fristensky B."/>
            <person name="Levin D.B."/>
        </authorList>
    </citation>
    <scope>NUCLEOTIDE SEQUENCE [LARGE SCALE GENOMIC DNA]</scope>
    <source>
        <strain evidence="5 6">UCD-FST 08-225</strain>
    </source>
</reference>
<gene>
    <name evidence="5" type="ORF">DMC30DRAFT_412311</name>
</gene>
<dbReference type="AlphaFoldDB" id="A0A5C5FP27"/>
<evidence type="ECO:0008006" key="7">
    <source>
        <dbReference type="Google" id="ProtNLM"/>
    </source>
</evidence>
<proteinExistence type="predicted"/>
<evidence type="ECO:0000256" key="3">
    <source>
        <dbReference type="ARBA" id="ARBA00022989"/>
    </source>
</evidence>